<dbReference type="InterPro" id="IPR045275">
    <property type="entry name" value="MscS_archaea/bacteria_type"/>
</dbReference>
<dbReference type="PANTHER" id="PTHR30221:SF18">
    <property type="entry name" value="SLL0590 PROTEIN"/>
    <property type="match status" value="1"/>
</dbReference>
<dbReference type="Pfam" id="PF21082">
    <property type="entry name" value="MS_channel_3rd"/>
    <property type="match status" value="1"/>
</dbReference>
<name>A0ABU5ZZW3_9FLAO</name>
<comment type="caution">
    <text evidence="2">The sequence shown here is derived from an EMBL/GenBank/DDBJ whole genome shotgun (WGS) entry which is preliminary data.</text>
</comment>
<dbReference type="InterPro" id="IPR049278">
    <property type="entry name" value="MS_channel_C"/>
</dbReference>
<dbReference type="EMBL" id="JAYKLX010000008">
    <property type="protein sequence ID" value="MEB3347371.1"/>
    <property type="molecule type" value="Genomic_DNA"/>
</dbReference>
<dbReference type="RefSeq" id="WP_324181392.1">
    <property type="nucleotide sequence ID" value="NZ_BAABAW010000025.1"/>
</dbReference>
<evidence type="ECO:0000259" key="1">
    <source>
        <dbReference type="Pfam" id="PF21082"/>
    </source>
</evidence>
<dbReference type="Gene3D" id="3.30.70.100">
    <property type="match status" value="1"/>
</dbReference>
<organism evidence="2 3">
    <name type="scientific">Aquimarina gracilis</name>
    <dbReference type="NCBI Taxonomy" id="874422"/>
    <lineage>
        <taxon>Bacteria</taxon>
        <taxon>Pseudomonadati</taxon>
        <taxon>Bacteroidota</taxon>
        <taxon>Flavobacteriia</taxon>
        <taxon>Flavobacteriales</taxon>
        <taxon>Flavobacteriaceae</taxon>
        <taxon>Aquimarina</taxon>
    </lineage>
</organism>
<keyword evidence="3" id="KW-1185">Reference proteome</keyword>
<dbReference type="SUPFAM" id="SSF82689">
    <property type="entry name" value="Mechanosensitive channel protein MscS (YggB), C-terminal domain"/>
    <property type="match status" value="1"/>
</dbReference>
<gene>
    <name evidence="2" type="ORF">U6A24_17985</name>
</gene>
<dbReference type="InterPro" id="IPR011066">
    <property type="entry name" value="MscS_channel_C_sf"/>
</dbReference>
<accession>A0ABU5ZZW3</accession>
<proteinExistence type="predicted"/>
<evidence type="ECO:0000313" key="2">
    <source>
        <dbReference type="EMBL" id="MEB3347371.1"/>
    </source>
</evidence>
<sequence>MIKALVEGAKKTDLVLEDPLPFVLVKSLDDFYVNYELNVYTKNPDQSAKIYSSLHENIKNELHAAGIEILSPHYQAVRDGNVLTVPPENIPDGYVQPGFKFENNR</sequence>
<evidence type="ECO:0000313" key="3">
    <source>
        <dbReference type="Proteomes" id="UP001327027"/>
    </source>
</evidence>
<feature type="domain" description="Mechanosensitive ion channel MscS C-terminal" evidence="1">
    <location>
        <begin position="2"/>
        <end position="69"/>
    </location>
</feature>
<dbReference type="Proteomes" id="UP001327027">
    <property type="component" value="Unassembled WGS sequence"/>
</dbReference>
<protein>
    <recommendedName>
        <fullName evidence="1">Mechanosensitive ion channel MscS C-terminal domain-containing protein</fullName>
    </recommendedName>
</protein>
<reference evidence="2 3" key="1">
    <citation type="journal article" date="2013" name="Int. J. Syst. Evol. Microbiol.">
        <title>Aquimarina gracilis sp. nov., isolated from the gut microflora of a mussel, Mytilus coruscus, and emended description of Aquimarina spongiae.</title>
        <authorList>
            <person name="Park S.C."/>
            <person name="Choe H.N."/>
            <person name="Baik K.S."/>
            <person name="Seong C.N."/>
        </authorList>
    </citation>
    <scope>NUCLEOTIDE SEQUENCE [LARGE SCALE GENOMIC DNA]</scope>
    <source>
        <strain evidence="2 3">PSC32</strain>
    </source>
</reference>
<dbReference type="PANTHER" id="PTHR30221">
    <property type="entry name" value="SMALL-CONDUCTANCE MECHANOSENSITIVE CHANNEL"/>
    <property type="match status" value="1"/>
</dbReference>